<comment type="caution">
    <text evidence="1">The sequence shown here is derived from an EMBL/GenBank/DDBJ whole genome shotgun (WGS) entry which is preliminary data.</text>
</comment>
<evidence type="ECO:0008006" key="3">
    <source>
        <dbReference type="Google" id="ProtNLM"/>
    </source>
</evidence>
<dbReference type="Proteomes" id="UP000235616">
    <property type="component" value="Unassembled WGS sequence"/>
</dbReference>
<keyword evidence="2" id="KW-1185">Reference proteome</keyword>
<name>A0A2N7VCY3_9BURK</name>
<accession>A0A2N7VCY3</accession>
<gene>
    <name evidence="1" type="ORF">C0Z18_28705</name>
</gene>
<proteinExistence type="predicted"/>
<dbReference type="RefSeq" id="WP_102648836.1">
    <property type="nucleotide sequence ID" value="NZ_PNYA01000036.1"/>
</dbReference>
<evidence type="ECO:0000313" key="1">
    <source>
        <dbReference type="EMBL" id="PMS15016.1"/>
    </source>
</evidence>
<dbReference type="AlphaFoldDB" id="A0A2N7VCY3"/>
<reference evidence="1 2" key="1">
    <citation type="submission" date="2018-01" db="EMBL/GenBank/DDBJ databases">
        <title>Whole genome analyses suggest that Burkholderia sensu lato contains two further novel genera in the rhizoxinica-symbiotica group Mycetohabitans gen. nov., and Trinickia gen. nov.: implications for the evolution of diazotrophy and nodulation in the Burkholderiaceae.</title>
        <authorList>
            <person name="Estrada-de los Santos P."/>
            <person name="Palmer M."/>
            <person name="Chavez-Ramirez B."/>
            <person name="Beukes C."/>
            <person name="Steenkamp E.T."/>
            <person name="Hirsch A.M."/>
            <person name="Manyaka P."/>
            <person name="Maluk M."/>
            <person name="Lafos M."/>
            <person name="Crook M."/>
            <person name="Gross E."/>
            <person name="Simon M.F."/>
            <person name="Bueno dos Reis Junior F."/>
            <person name="Poole P.S."/>
            <person name="Venter S.N."/>
            <person name="James E.K."/>
        </authorList>
    </citation>
    <scope>NUCLEOTIDE SEQUENCE [LARGE SCALE GENOMIC DNA]</scope>
    <source>
        <strain evidence="1 2">GIMN1.004</strain>
    </source>
</reference>
<dbReference type="OrthoDB" id="63182at2"/>
<protein>
    <recommendedName>
        <fullName evidence="3">Stationary phase growth adaptation protein</fullName>
    </recommendedName>
</protein>
<evidence type="ECO:0000313" key="2">
    <source>
        <dbReference type="Proteomes" id="UP000235616"/>
    </source>
</evidence>
<sequence>MPAFEISLCETPAEFGQRFGPLNYRGEPWDLSHLDPFAFRCDLGFGREHTVLVLFSCHCFTRSFAWDVRPRHHIANDEIFSDGREERVLCPDRYELSRRLLGELVIGLPVRRITIADERRANFLTVETTTGSGEHAVYAVFFMVEKDKSRKHRLLLRVQSAYTLSHGLTKRQKAAKKASLRSILRATVEGRTIRA</sequence>
<organism evidence="1 2">
    <name type="scientific">Trinickia dabaoshanensis</name>
    <dbReference type="NCBI Taxonomy" id="564714"/>
    <lineage>
        <taxon>Bacteria</taxon>
        <taxon>Pseudomonadati</taxon>
        <taxon>Pseudomonadota</taxon>
        <taxon>Betaproteobacteria</taxon>
        <taxon>Burkholderiales</taxon>
        <taxon>Burkholderiaceae</taxon>
        <taxon>Trinickia</taxon>
    </lineage>
</organism>
<dbReference type="EMBL" id="PNYA01000036">
    <property type="protein sequence ID" value="PMS15016.1"/>
    <property type="molecule type" value="Genomic_DNA"/>
</dbReference>